<evidence type="ECO:0000313" key="4">
    <source>
        <dbReference type="EMBL" id="GGN92062.1"/>
    </source>
</evidence>
<keyword evidence="5" id="KW-1185">Reference proteome</keyword>
<evidence type="ECO:0000256" key="1">
    <source>
        <dbReference type="ARBA" id="ARBA00007287"/>
    </source>
</evidence>
<organism evidence="4 5">
    <name type="scientific">Haloarcula pellucida</name>
    <dbReference type="NCBI Taxonomy" id="1427151"/>
    <lineage>
        <taxon>Archaea</taxon>
        <taxon>Methanobacteriati</taxon>
        <taxon>Methanobacteriota</taxon>
        <taxon>Stenosarchaea group</taxon>
        <taxon>Halobacteria</taxon>
        <taxon>Halobacteriales</taxon>
        <taxon>Haloarculaceae</taxon>
        <taxon>Haloarcula</taxon>
    </lineage>
</organism>
<reference evidence="4" key="2">
    <citation type="submission" date="2020-09" db="EMBL/GenBank/DDBJ databases">
        <authorList>
            <person name="Sun Q."/>
            <person name="Ohkuma M."/>
        </authorList>
    </citation>
    <scope>NUCLEOTIDE SEQUENCE</scope>
    <source>
        <strain evidence="4">JCM 17820</strain>
    </source>
</reference>
<evidence type="ECO:0000259" key="2">
    <source>
        <dbReference type="Pfam" id="PF01978"/>
    </source>
</evidence>
<dbReference type="PANTHER" id="PTHR34293:SF1">
    <property type="entry name" value="HTH-TYPE TRANSCRIPTIONAL REGULATOR TRMBL2"/>
    <property type="match status" value="1"/>
</dbReference>
<dbReference type="InterPro" id="IPR036390">
    <property type="entry name" value="WH_DNA-bd_sf"/>
</dbReference>
<name>A0A830GJD8_9EURY</name>
<dbReference type="SUPFAM" id="SSF46785">
    <property type="entry name" value="Winged helix' DNA-binding domain"/>
    <property type="match status" value="1"/>
</dbReference>
<dbReference type="SUPFAM" id="SSF56024">
    <property type="entry name" value="Phospholipase D/nuclease"/>
    <property type="match status" value="1"/>
</dbReference>
<dbReference type="EMBL" id="BMOU01000002">
    <property type="protein sequence ID" value="GGN92062.1"/>
    <property type="molecule type" value="Genomic_DNA"/>
</dbReference>
<gene>
    <name evidence="4" type="ORF">GCM10009030_15850</name>
</gene>
<dbReference type="Pfam" id="PF11495">
    <property type="entry name" value="Regulator_TrmB"/>
    <property type="match status" value="1"/>
</dbReference>
<comment type="similarity">
    <text evidence="1">Belongs to the transcriptional regulator TrmB family.</text>
</comment>
<dbReference type="Gene3D" id="1.10.10.10">
    <property type="entry name" value="Winged helix-like DNA-binding domain superfamily/Winged helix DNA-binding domain"/>
    <property type="match status" value="1"/>
</dbReference>
<dbReference type="InterPro" id="IPR036388">
    <property type="entry name" value="WH-like_DNA-bd_sf"/>
</dbReference>
<evidence type="ECO:0000313" key="5">
    <source>
        <dbReference type="Proteomes" id="UP000605784"/>
    </source>
</evidence>
<feature type="domain" description="Transcription regulator TrmB C-terminal" evidence="3">
    <location>
        <begin position="108"/>
        <end position="350"/>
    </location>
</feature>
<protein>
    <submittedName>
        <fullName evidence="4">ArsR family transcriptional regulator</fullName>
    </submittedName>
</protein>
<dbReference type="AlphaFoldDB" id="A0A830GJD8"/>
<dbReference type="PANTHER" id="PTHR34293">
    <property type="entry name" value="HTH-TYPE TRANSCRIPTIONAL REGULATOR TRMBL2"/>
    <property type="match status" value="1"/>
</dbReference>
<dbReference type="InterPro" id="IPR051797">
    <property type="entry name" value="TrmB-like"/>
</dbReference>
<dbReference type="Pfam" id="PF01978">
    <property type="entry name" value="TrmB"/>
    <property type="match status" value="1"/>
</dbReference>
<comment type="caution">
    <text evidence="4">The sequence shown here is derived from an EMBL/GenBank/DDBJ whole genome shotgun (WGS) entry which is preliminary data.</text>
</comment>
<dbReference type="Proteomes" id="UP000605784">
    <property type="component" value="Unassembled WGS sequence"/>
</dbReference>
<feature type="domain" description="Transcription regulator TrmB N-terminal" evidence="2">
    <location>
        <begin position="10"/>
        <end position="74"/>
    </location>
</feature>
<dbReference type="SUPFAM" id="SSF159071">
    <property type="entry name" value="TrmB C-terminal domain-like"/>
    <property type="match status" value="1"/>
</dbReference>
<dbReference type="RefSeq" id="WP_188996219.1">
    <property type="nucleotide sequence ID" value="NZ_BMOU01000002.1"/>
</dbReference>
<reference evidence="4" key="1">
    <citation type="journal article" date="2014" name="Int. J. Syst. Evol. Microbiol.">
        <title>Complete genome sequence of Corynebacterium casei LMG S-19264T (=DSM 44701T), isolated from a smear-ripened cheese.</title>
        <authorList>
            <consortium name="US DOE Joint Genome Institute (JGI-PGF)"/>
            <person name="Walter F."/>
            <person name="Albersmeier A."/>
            <person name="Kalinowski J."/>
            <person name="Ruckert C."/>
        </authorList>
    </citation>
    <scope>NUCLEOTIDE SEQUENCE</scope>
    <source>
        <strain evidence="4">JCM 17820</strain>
    </source>
</reference>
<dbReference type="InterPro" id="IPR021586">
    <property type="entry name" value="Tscrpt_reg_TrmB_C"/>
</dbReference>
<sequence>MTKQRLRDNLRLLGLSSKEIDVYLTILEHGEAKVSHIVDDSDVSQRYVYELCEKLDERGLVVLNDHVRPSIVRAREAENAITGITTQLEELEQDIATQLATQNLSALEVELIQSRQTIVKRWRKFISEAKEEVFICLPATAFERFQAELAAAVDRDVLVFVLLTEPGLDSTDGEALSSHASLARSWPYEPRPLLTVDNTTVVHDEPKLLVDETADGAAVSLTRSAVAGNLFSTYISNYWRIAEETFRCEPDELPQSYPQLRNAIVHATLHEQAGHDLTATIRAQRTTSDEVVEMEDVPVVEIRQGLIEPFTNRFPIENGISVAYEGEVVSVGGISAIIEEYEALEITLDTGG</sequence>
<accession>A0A830GJD8</accession>
<proteinExistence type="inferred from homology"/>
<dbReference type="InterPro" id="IPR002831">
    <property type="entry name" value="Tscrpt_reg_TrmB_N"/>
</dbReference>
<evidence type="ECO:0000259" key="3">
    <source>
        <dbReference type="Pfam" id="PF11495"/>
    </source>
</evidence>